<keyword evidence="3" id="KW-0539">Nucleus</keyword>
<dbReference type="AlphaFoldDB" id="A0A5P1EJ34"/>
<dbReference type="GO" id="GO:0005634">
    <property type="term" value="C:nucleus"/>
    <property type="evidence" value="ECO:0007669"/>
    <property type="project" value="UniProtKB-SubCell"/>
</dbReference>
<dbReference type="InterPro" id="IPR022783">
    <property type="entry name" value="GCFC_dom"/>
</dbReference>
<evidence type="ECO:0000256" key="3">
    <source>
        <dbReference type="ARBA" id="ARBA00023242"/>
    </source>
</evidence>
<sequence>MTDFEEMKWYKLLFDYGLPGRDEDFDPEDADANLIPELVEKVALPILHHEILHCWDMFSTKRTENAVFATNLVVTYVPVSSKALQELLSVVCSRLTQAITDLSVPVWSSVVTRIVPGAAQLAAYRFGTSVRLLRNICLWKDVLSLPVLEKLALEELLKGKLLPHMESIMSNVHDAITRMERIVASMSGVWYGPEVTVNHSKKLQPLVDCVDKLGRKLEKRQASGVSEEETVGLVRRLKTMLVELNAHDRAKSLLRTFHLKEAI</sequence>
<reference evidence="6" key="1">
    <citation type="journal article" date="2017" name="Nat. Commun.">
        <title>The asparagus genome sheds light on the origin and evolution of a young Y chromosome.</title>
        <authorList>
            <person name="Harkess A."/>
            <person name="Zhou J."/>
            <person name="Xu C."/>
            <person name="Bowers J.E."/>
            <person name="Van der Hulst R."/>
            <person name="Ayyampalayam S."/>
            <person name="Mercati F."/>
            <person name="Riccardi P."/>
            <person name="McKain M.R."/>
            <person name="Kakrana A."/>
            <person name="Tang H."/>
            <person name="Ray J."/>
            <person name="Groenendijk J."/>
            <person name="Arikit S."/>
            <person name="Mathioni S.M."/>
            <person name="Nakano M."/>
            <person name="Shan H."/>
            <person name="Telgmann-Rauber A."/>
            <person name="Kanno A."/>
            <person name="Yue Z."/>
            <person name="Chen H."/>
            <person name="Li W."/>
            <person name="Chen Y."/>
            <person name="Xu X."/>
            <person name="Zhang Y."/>
            <person name="Luo S."/>
            <person name="Chen H."/>
            <person name="Gao J."/>
            <person name="Mao Z."/>
            <person name="Pires J.C."/>
            <person name="Luo M."/>
            <person name="Kudrna D."/>
            <person name="Wing R.A."/>
            <person name="Meyers B.C."/>
            <person name="Yi K."/>
            <person name="Kong H."/>
            <person name="Lavrijsen P."/>
            <person name="Sunseri F."/>
            <person name="Falavigna A."/>
            <person name="Ye Y."/>
            <person name="Leebens-Mack J.H."/>
            <person name="Chen G."/>
        </authorList>
    </citation>
    <scope>NUCLEOTIDE SEQUENCE [LARGE SCALE GENOMIC DNA]</scope>
    <source>
        <strain evidence="6">cv. DH0086</strain>
    </source>
</reference>
<accession>A0A5P1EJ34</accession>
<comment type="similarity">
    <text evidence="2">Belongs to the GCF family.</text>
</comment>
<gene>
    <name evidence="5" type="ORF">A4U43_C06F940</name>
</gene>
<dbReference type="Gramene" id="ONK65784">
    <property type="protein sequence ID" value="ONK65784"/>
    <property type="gene ID" value="A4U43_C06F940"/>
</dbReference>
<comment type="subcellular location">
    <subcellularLocation>
        <location evidence="1">Nucleus</location>
    </subcellularLocation>
</comment>
<protein>
    <recommendedName>
        <fullName evidence="4">GCF C-terminal domain-containing protein</fullName>
    </recommendedName>
</protein>
<dbReference type="GO" id="GO:0003677">
    <property type="term" value="F:DNA binding"/>
    <property type="evidence" value="ECO:0007669"/>
    <property type="project" value="InterPro"/>
</dbReference>
<dbReference type="PANTHER" id="PTHR12214:SF0">
    <property type="entry name" value="LD29489P"/>
    <property type="match status" value="1"/>
</dbReference>
<evidence type="ECO:0000313" key="5">
    <source>
        <dbReference type="EMBL" id="ONK65784.1"/>
    </source>
</evidence>
<evidence type="ECO:0000256" key="1">
    <source>
        <dbReference type="ARBA" id="ARBA00004123"/>
    </source>
</evidence>
<dbReference type="Pfam" id="PF07842">
    <property type="entry name" value="GCFC"/>
    <property type="match status" value="1"/>
</dbReference>
<keyword evidence="6" id="KW-1185">Reference proteome</keyword>
<feature type="domain" description="GCF C-terminal" evidence="4">
    <location>
        <begin position="1"/>
        <end position="158"/>
    </location>
</feature>
<dbReference type="Proteomes" id="UP000243459">
    <property type="component" value="Chromosome 6"/>
</dbReference>
<name>A0A5P1EJ34_ASPOF</name>
<dbReference type="OMA" id="GMPENAN"/>
<dbReference type="EMBL" id="CM007386">
    <property type="protein sequence ID" value="ONK65784.1"/>
    <property type="molecule type" value="Genomic_DNA"/>
</dbReference>
<proteinExistence type="inferred from homology"/>
<dbReference type="GO" id="GO:0000398">
    <property type="term" value="P:mRNA splicing, via spliceosome"/>
    <property type="evidence" value="ECO:0007669"/>
    <property type="project" value="InterPro"/>
</dbReference>
<dbReference type="PANTHER" id="PTHR12214">
    <property type="entry name" value="GC-RICH SEQUENCE DNA-BINDING FACTOR"/>
    <property type="match status" value="1"/>
</dbReference>
<organism evidence="5 6">
    <name type="scientific">Asparagus officinalis</name>
    <name type="common">Garden asparagus</name>
    <dbReference type="NCBI Taxonomy" id="4686"/>
    <lineage>
        <taxon>Eukaryota</taxon>
        <taxon>Viridiplantae</taxon>
        <taxon>Streptophyta</taxon>
        <taxon>Embryophyta</taxon>
        <taxon>Tracheophyta</taxon>
        <taxon>Spermatophyta</taxon>
        <taxon>Magnoliopsida</taxon>
        <taxon>Liliopsida</taxon>
        <taxon>Asparagales</taxon>
        <taxon>Asparagaceae</taxon>
        <taxon>Asparagoideae</taxon>
        <taxon>Asparagus</taxon>
    </lineage>
</organism>
<evidence type="ECO:0000259" key="4">
    <source>
        <dbReference type="Pfam" id="PF07842"/>
    </source>
</evidence>
<evidence type="ECO:0000313" key="6">
    <source>
        <dbReference type="Proteomes" id="UP000243459"/>
    </source>
</evidence>
<dbReference type="InterPro" id="IPR012890">
    <property type="entry name" value="GCFC2-like"/>
</dbReference>
<evidence type="ECO:0000256" key="2">
    <source>
        <dbReference type="ARBA" id="ARBA00010801"/>
    </source>
</evidence>